<dbReference type="Pfam" id="PF01435">
    <property type="entry name" value="Peptidase_M48"/>
    <property type="match status" value="1"/>
</dbReference>
<evidence type="ECO:0000256" key="8">
    <source>
        <dbReference type="ARBA" id="ARBA00022833"/>
    </source>
</evidence>
<dbReference type="PANTHER" id="PTHR43221:SF1">
    <property type="entry name" value="PROTEASE HTPX"/>
    <property type="match status" value="1"/>
</dbReference>
<keyword evidence="10" id="KW-0482">Metalloprotease</keyword>
<keyword evidence="15" id="KW-1185">Reference proteome</keyword>
<keyword evidence="4 14" id="KW-0645">Protease</keyword>
<organism evidence="14 15">
    <name type="scientific">Azoarcus indigens</name>
    <dbReference type="NCBI Taxonomy" id="29545"/>
    <lineage>
        <taxon>Bacteria</taxon>
        <taxon>Pseudomonadati</taxon>
        <taxon>Pseudomonadota</taxon>
        <taxon>Betaproteobacteria</taxon>
        <taxon>Rhodocyclales</taxon>
        <taxon>Zoogloeaceae</taxon>
        <taxon>Azoarcus</taxon>
    </lineage>
</organism>
<keyword evidence="5 12" id="KW-0812">Transmembrane</keyword>
<keyword evidence="11 12" id="KW-0472">Membrane</keyword>
<evidence type="ECO:0000256" key="3">
    <source>
        <dbReference type="ARBA" id="ARBA00022475"/>
    </source>
</evidence>
<evidence type="ECO:0000256" key="9">
    <source>
        <dbReference type="ARBA" id="ARBA00022989"/>
    </source>
</evidence>
<evidence type="ECO:0000313" key="15">
    <source>
        <dbReference type="Proteomes" id="UP000295129"/>
    </source>
</evidence>
<comment type="caution">
    <text evidence="14">The sequence shown here is derived from an EMBL/GenBank/DDBJ whole genome shotgun (WGS) entry which is preliminary data.</text>
</comment>
<reference evidence="14 15" key="1">
    <citation type="submission" date="2019-03" db="EMBL/GenBank/DDBJ databases">
        <title>Genomic Encyclopedia of Type Strains, Phase IV (KMG-IV): sequencing the most valuable type-strain genomes for metagenomic binning, comparative biology and taxonomic classification.</title>
        <authorList>
            <person name="Goeker M."/>
        </authorList>
    </citation>
    <scope>NUCLEOTIDE SEQUENCE [LARGE SCALE GENOMIC DNA]</scope>
    <source>
        <strain evidence="14 15">DSM 12121</strain>
    </source>
</reference>
<dbReference type="AlphaFoldDB" id="A0A4R6DGI2"/>
<dbReference type="OrthoDB" id="9789270at2"/>
<dbReference type="Proteomes" id="UP000295129">
    <property type="component" value="Unassembled WGS sequence"/>
</dbReference>
<evidence type="ECO:0000256" key="12">
    <source>
        <dbReference type="SAM" id="Phobius"/>
    </source>
</evidence>
<keyword evidence="6" id="KW-0479">Metal-binding</keyword>
<accession>A0A4R6DGI2</accession>
<dbReference type="Gene3D" id="3.30.2010.10">
    <property type="entry name" value="Metalloproteases ('zincins'), catalytic domain"/>
    <property type="match status" value="1"/>
</dbReference>
<dbReference type="GO" id="GO:0046872">
    <property type="term" value="F:metal ion binding"/>
    <property type="evidence" value="ECO:0007669"/>
    <property type="project" value="UniProtKB-KW"/>
</dbReference>
<protein>
    <submittedName>
        <fullName evidence="14">Zn-dependent protease with chaperone function</fullName>
    </submittedName>
</protein>
<dbReference type="RefSeq" id="WP_133595130.1">
    <property type="nucleotide sequence ID" value="NZ_SNVV01000037.1"/>
</dbReference>
<keyword evidence="8" id="KW-0862">Zinc</keyword>
<keyword evidence="9 12" id="KW-1133">Transmembrane helix</keyword>
<gene>
    <name evidence="14" type="ORF">C7389_1377</name>
</gene>
<evidence type="ECO:0000256" key="7">
    <source>
        <dbReference type="ARBA" id="ARBA00022801"/>
    </source>
</evidence>
<evidence type="ECO:0000256" key="1">
    <source>
        <dbReference type="ARBA" id="ARBA00001947"/>
    </source>
</evidence>
<dbReference type="PANTHER" id="PTHR43221">
    <property type="entry name" value="PROTEASE HTPX"/>
    <property type="match status" value="1"/>
</dbReference>
<dbReference type="InterPro" id="IPR050083">
    <property type="entry name" value="HtpX_protease"/>
</dbReference>
<sequence length="504" mass="56689">MDDSRYEYLVRRFELDAHHNPATFRSKVLLVSSLAYVALALVLLLVIALGVAAFHWLRDSRNVWVMVHLGLFALFLTGLLYTVLRAFLTRLSPPEGREITRADAPKLFELIERIQRKQKGPPLHRVVVDRSFNAAIAQVPRFGLFGGHRNHLILGLPYLYAMAPREMAATLAHEYGHLSGAHGKLGAWVYRQRLTFGALMDKVSSSEGNWLDSLLHTGLRRFAPYFNAYTFVLSRQDEYQADAAAGRTVGHAAAGTGLCRGELLADWIDEAFWPRLYAQAAHHPKPLFPPYSSMRTAFSASHLDWCNQERLNAALLRKSSLNDTHPCLRDRLEALEVPAALPAPVEKSAAEALLGSFAHALAKEFDQAWWEEEKSAWLTHHREQRDSRQRIAELSPRPLESLSPFELQEYGGALVNCDRAAEALPVFKHLLQRPDGPFPRARMHYGRLLMEAGDGRGLDELAQAAIEDRSLAERCLQCGYVFLCREEGEEEAGRWAEALTARLG</sequence>
<evidence type="ECO:0000256" key="6">
    <source>
        <dbReference type="ARBA" id="ARBA00022723"/>
    </source>
</evidence>
<feature type="transmembrane region" description="Helical" evidence="12">
    <location>
        <begin position="34"/>
        <end position="57"/>
    </location>
</feature>
<evidence type="ECO:0000256" key="2">
    <source>
        <dbReference type="ARBA" id="ARBA00004651"/>
    </source>
</evidence>
<feature type="domain" description="Peptidase M48" evidence="13">
    <location>
        <begin position="163"/>
        <end position="336"/>
    </location>
</feature>
<keyword evidence="7" id="KW-0378">Hydrolase</keyword>
<evidence type="ECO:0000259" key="13">
    <source>
        <dbReference type="Pfam" id="PF01435"/>
    </source>
</evidence>
<dbReference type="EMBL" id="SNVV01000037">
    <property type="protein sequence ID" value="TDN43805.1"/>
    <property type="molecule type" value="Genomic_DNA"/>
</dbReference>
<comment type="cofactor">
    <cofactor evidence="1">
        <name>Zn(2+)</name>
        <dbReference type="ChEBI" id="CHEBI:29105"/>
    </cofactor>
</comment>
<evidence type="ECO:0000256" key="5">
    <source>
        <dbReference type="ARBA" id="ARBA00022692"/>
    </source>
</evidence>
<evidence type="ECO:0000313" key="14">
    <source>
        <dbReference type="EMBL" id="TDN43805.1"/>
    </source>
</evidence>
<name>A0A4R6DGI2_9RHOO</name>
<feature type="transmembrane region" description="Helical" evidence="12">
    <location>
        <begin position="63"/>
        <end position="84"/>
    </location>
</feature>
<dbReference type="GO" id="GO:0004222">
    <property type="term" value="F:metalloendopeptidase activity"/>
    <property type="evidence" value="ECO:0007669"/>
    <property type="project" value="InterPro"/>
</dbReference>
<dbReference type="GO" id="GO:0005886">
    <property type="term" value="C:plasma membrane"/>
    <property type="evidence" value="ECO:0007669"/>
    <property type="project" value="UniProtKB-SubCell"/>
</dbReference>
<proteinExistence type="predicted"/>
<evidence type="ECO:0000256" key="11">
    <source>
        <dbReference type="ARBA" id="ARBA00023136"/>
    </source>
</evidence>
<dbReference type="InterPro" id="IPR001915">
    <property type="entry name" value="Peptidase_M48"/>
</dbReference>
<dbReference type="CDD" id="cd07328">
    <property type="entry name" value="M48_Ste24p_like"/>
    <property type="match status" value="1"/>
</dbReference>
<evidence type="ECO:0000256" key="10">
    <source>
        <dbReference type="ARBA" id="ARBA00023049"/>
    </source>
</evidence>
<comment type="subcellular location">
    <subcellularLocation>
        <location evidence="2">Cell membrane</location>
        <topology evidence="2">Multi-pass membrane protein</topology>
    </subcellularLocation>
</comment>
<evidence type="ECO:0000256" key="4">
    <source>
        <dbReference type="ARBA" id="ARBA00022670"/>
    </source>
</evidence>
<keyword evidence="3" id="KW-1003">Cell membrane</keyword>
<dbReference type="GO" id="GO:0006508">
    <property type="term" value="P:proteolysis"/>
    <property type="evidence" value="ECO:0007669"/>
    <property type="project" value="UniProtKB-KW"/>
</dbReference>